<dbReference type="EC" id="6.2.1.3" evidence="13"/>
<dbReference type="GO" id="GO:0016020">
    <property type="term" value="C:membrane"/>
    <property type="evidence" value="ECO:0007669"/>
    <property type="project" value="TreeGrafter"/>
</dbReference>
<dbReference type="InterPro" id="IPR020845">
    <property type="entry name" value="AMP-binding_CS"/>
</dbReference>
<keyword evidence="5 13" id="KW-0067">ATP-binding</keyword>
<keyword evidence="16" id="KW-1185">Reference proteome</keyword>
<comment type="similarity">
    <text evidence="1 13">Belongs to the ATP-dependent AMP-binding enzyme family.</text>
</comment>
<reference evidence="17" key="2">
    <citation type="submission" date="2016-06" db="UniProtKB">
        <authorList>
            <consortium name="WormBaseParasite"/>
        </authorList>
    </citation>
    <scope>IDENTIFICATION</scope>
</reference>
<sequence length="746" mass="82541">MANPPDLRQHSSQPQPSSSVVAAHSHHFCLCSNSVLVAVAVLTVSVMVFLLGKRRSSQSARTKQPKGEETLSLEGIELEARNANKICFDSPGVFKSALLNDTKESVVGSYFPDVRTLFDAFQRGLKIAEHSPCLGCRPTKNAPYQFLSYAEVAKRSQSFGQALITKLGIRPGNDSFVAIYAQNCPQWMIAVIGCVRHSIVVVPLYDTLGADAATYVLNHTGAELVLVDDLNKLANVLKECPSTLKHVVLIGTSMREKEVQEASEKTKEVGVELHSFEDLMESSGSPQEGGDHLPPVVEDHPPKPNDTYIVCYTSGTTGTPKGVLLSHANVLANLAALSLLLERFMPELLEPHGSIISYLPLSHMFEQVAHWISLSFGFRIGYFSGDIGTLSDDMQCLKPTLFPVVPRLLNRFNDTLKSLVAHSSPFKRWLFQLAYSQKLALLRKGVVTNRSIWDKLVFSKAQQQLGGNVRLIVTGSAPIAPEVLQDLRIAFGTQIIEGYGQTECTAMVTVTWPDDMEGGHCGAPAACSLVKLADVPELNYFSSDRKGEVLVKGPSVTKGYYRDPEKTAELFDEDGWLHTGDIAQILPDGRLKIIDRKKHIFKLAQGEYVAPEKIESVYVQCPLVHQIYVDGDSLERNLVAIVVPPENGLKRLYAELRGTPENGDLEKQFEEICADKKVVEAVLKQMQQMGKERKLNAIEQVRAVFLEPEQFTVENGLLTPTFKSKRPQLRQKYREQVAALYRTGEK</sequence>
<evidence type="ECO:0000256" key="9">
    <source>
        <dbReference type="ARBA" id="ARBA00024532"/>
    </source>
</evidence>
<evidence type="ECO:0000256" key="11">
    <source>
        <dbReference type="ARBA" id="ARBA00024565"/>
    </source>
</evidence>
<evidence type="ECO:0000256" key="8">
    <source>
        <dbReference type="ARBA" id="ARBA00024495"/>
    </source>
</evidence>
<dbReference type="CDD" id="cd05927">
    <property type="entry name" value="LC-FACS_euk"/>
    <property type="match status" value="1"/>
</dbReference>
<comment type="catalytic activity">
    <reaction evidence="10">
        <text>(5Z,8Z,11Z,14Z)-eicosatetraenoate + ATP + CoA = (5Z,8Z,11Z,14Z)-eicosatetraenoyl-CoA + AMP + diphosphate</text>
        <dbReference type="Rhea" id="RHEA:19713"/>
        <dbReference type="ChEBI" id="CHEBI:30616"/>
        <dbReference type="ChEBI" id="CHEBI:32395"/>
        <dbReference type="ChEBI" id="CHEBI:33019"/>
        <dbReference type="ChEBI" id="CHEBI:57287"/>
        <dbReference type="ChEBI" id="CHEBI:57368"/>
        <dbReference type="ChEBI" id="CHEBI:456215"/>
        <dbReference type="EC" id="6.2.1.15"/>
    </reaction>
    <physiologicalReaction direction="left-to-right" evidence="10">
        <dbReference type="Rhea" id="RHEA:19714"/>
    </physiologicalReaction>
</comment>
<proteinExistence type="inferred from homology"/>
<reference evidence="16" key="1">
    <citation type="submission" date="2014-05" db="EMBL/GenBank/DDBJ databases">
        <title>The genome and life-stage specific transcriptomes of Globodera pallida elucidate key aspects of plant parasitism by a cyst nematode.</title>
        <authorList>
            <person name="Cotton J.A."/>
            <person name="Lilley C.J."/>
            <person name="Jones L.M."/>
            <person name="Kikuchi T."/>
            <person name="Reid A.J."/>
            <person name="Thorpe P."/>
            <person name="Tsai I.J."/>
            <person name="Beasley H."/>
            <person name="Blok V."/>
            <person name="Cock P.J.A."/>
            <person name="Van den Akker S.E."/>
            <person name="Holroyd N."/>
            <person name="Hunt M."/>
            <person name="Mantelin S."/>
            <person name="Naghra H."/>
            <person name="Pain A."/>
            <person name="Palomares-Rius J.E."/>
            <person name="Zarowiecki M."/>
            <person name="Berriman M."/>
            <person name="Jones J.T."/>
            <person name="Urwin P.E."/>
        </authorList>
    </citation>
    <scope>NUCLEOTIDE SEQUENCE [LARGE SCALE GENOMIC DNA]</scope>
    <source>
        <strain evidence="16">Lindley</strain>
    </source>
</reference>
<dbReference type="InterPro" id="IPR045311">
    <property type="entry name" value="LC-FACS_euk"/>
</dbReference>
<organism evidence="16 17">
    <name type="scientific">Globodera pallida</name>
    <name type="common">Potato cyst nematode worm</name>
    <name type="synonym">Heterodera pallida</name>
    <dbReference type="NCBI Taxonomy" id="36090"/>
    <lineage>
        <taxon>Eukaryota</taxon>
        <taxon>Metazoa</taxon>
        <taxon>Ecdysozoa</taxon>
        <taxon>Nematoda</taxon>
        <taxon>Chromadorea</taxon>
        <taxon>Rhabditida</taxon>
        <taxon>Tylenchina</taxon>
        <taxon>Tylenchomorpha</taxon>
        <taxon>Tylenchoidea</taxon>
        <taxon>Heteroderidae</taxon>
        <taxon>Heteroderinae</taxon>
        <taxon>Globodera</taxon>
    </lineage>
</organism>
<dbReference type="InterPro" id="IPR000873">
    <property type="entry name" value="AMP-dep_synth/lig_dom"/>
</dbReference>
<dbReference type="SUPFAM" id="SSF56801">
    <property type="entry name" value="Acetyl-CoA synthetase-like"/>
    <property type="match status" value="1"/>
</dbReference>
<evidence type="ECO:0000256" key="10">
    <source>
        <dbReference type="ARBA" id="ARBA00024548"/>
    </source>
</evidence>
<keyword evidence="13" id="KW-0443">Lipid metabolism</keyword>
<keyword evidence="2 13" id="KW-0436">Ligase</keyword>
<evidence type="ECO:0000256" key="3">
    <source>
        <dbReference type="ARBA" id="ARBA00022741"/>
    </source>
</evidence>
<comment type="catalytic activity">
    <reaction evidence="11">
        <text>(E)-hexadec-2-enoate + ATP + CoA = (2E)-hexadecenoyl-CoA + AMP + diphosphate</text>
        <dbReference type="Rhea" id="RHEA:36139"/>
        <dbReference type="ChEBI" id="CHEBI:30616"/>
        <dbReference type="ChEBI" id="CHEBI:33019"/>
        <dbReference type="ChEBI" id="CHEBI:57287"/>
        <dbReference type="ChEBI" id="CHEBI:61526"/>
        <dbReference type="ChEBI" id="CHEBI:72745"/>
        <dbReference type="ChEBI" id="CHEBI:456215"/>
    </reaction>
    <physiologicalReaction direction="left-to-right" evidence="11">
        <dbReference type="Rhea" id="RHEA:36140"/>
    </physiologicalReaction>
</comment>
<evidence type="ECO:0000256" key="7">
    <source>
        <dbReference type="ARBA" id="ARBA00024484"/>
    </source>
</evidence>
<keyword evidence="14" id="KW-0472">Membrane</keyword>
<accession>A0A183BHG0</accession>
<evidence type="ECO:0000256" key="6">
    <source>
        <dbReference type="ARBA" id="ARBA00024469"/>
    </source>
</evidence>
<evidence type="ECO:0000313" key="17">
    <source>
        <dbReference type="WBParaSite" id="GPLIN_000003800"/>
    </source>
</evidence>
<evidence type="ECO:0000256" key="2">
    <source>
        <dbReference type="ARBA" id="ARBA00022598"/>
    </source>
</evidence>
<dbReference type="InterPro" id="IPR042099">
    <property type="entry name" value="ANL_N_sf"/>
</dbReference>
<evidence type="ECO:0000313" key="16">
    <source>
        <dbReference type="Proteomes" id="UP000050741"/>
    </source>
</evidence>
<comment type="catalytic activity">
    <reaction evidence="6">
        <text>5-hydroxy-(6E,8Z,11Z,14Z)-eicosatetraenoate + ATP + CoA = 5-hydroxy-(6E,8Z,11Z,14Z)-eicosatetraenoyl-CoA + AMP + diphosphate</text>
        <dbReference type="Rhea" id="RHEA:52108"/>
        <dbReference type="ChEBI" id="CHEBI:30616"/>
        <dbReference type="ChEBI" id="CHEBI:33019"/>
        <dbReference type="ChEBI" id="CHEBI:57287"/>
        <dbReference type="ChEBI" id="CHEBI:65341"/>
        <dbReference type="ChEBI" id="CHEBI:136407"/>
        <dbReference type="ChEBI" id="CHEBI:456215"/>
    </reaction>
    <physiologicalReaction direction="left-to-right" evidence="6">
        <dbReference type="Rhea" id="RHEA:52109"/>
    </physiologicalReaction>
</comment>
<evidence type="ECO:0000256" key="12">
    <source>
        <dbReference type="ARBA" id="ARBA00049139"/>
    </source>
</evidence>
<dbReference type="Pfam" id="PF00501">
    <property type="entry name" value="AMP-binding"/>
    <property type="match status" value="1"/>
</dbReference>
<evidence type="ECO:0000256" key="13">
    <source>
        <dbReference type="RuleBase" id="RU369030"/>
    </source>
</evidence>
<feature type="domain" description="AMP-dependent synthetase/ligase" evidence="15">
    <location>
        <begin position="143"/>
        <end position="561"/>
    </location>
</feature>
<comment type="function">
    <text evidence="13">Catalyzes the conversion of long-chain fatty acids to their active form acyl-CoAs for both synthesis of cellular lipids, and degradation via beta-oxidation.</text>
</comment>
<keyword evidence="3 13" id="KW-0547">Nucleotide-binding</keyword>
<feature type="transmembrane region" description="Helical" evidence="14">
    <location>
        <begin position="34"/>
        <end position="52"/>
    </location>
</feature>
<dbReference type="Gene3D" id="3.40.50.12780">
    <property type="entry name" value="N-terminal domain of ligase-like"/>
    <property type="match status" value="1"/>
</dbReference>
<evidence type="ECO:0000256" key="14">
    <source>
        <dbReference type="SAM" id="Phobius"/>
    </source>
</evidence>
<protein>
    <recommendedName>
        <fullName evidence="13">Long-chain-fatty-acid--CoA ligase</fullName>
        <ecNumber evidence="13">6.2.1.3</ecNumber>
    </recommendedName>
</protein>
<dbReference type="PROSITE" id="PS00455">
    <property type="entry name" value="AMP_BINDING"/>
    <property type="match status" value="1"/>
</dbReference>
<comment type="catalytic activity">
    <reaction evidence="8">
        <text>12-hydroxy-(5Z,8Z,10E,14Z)-eicosatetraenoate + ATP + CoA = 12-hydroxy-(5Z,8Z,10E,14Z)-eicosatetraenoyl-CoA + AMP + diphosphate</text>
        <dbReference type="Rhea" id="RHEA:52112"/>
        <dbReference type="ChEBI" id="CHEBI:30616"/>
        <dbReference type="ChEBI" id="CHEBI:33019"/>
        <dbReference type="ChEBI" id="CHEBI:57287"/>
        <dbReference type="ChEBI" id="CHEBI:90718"/>
        <dbReference type="ChEBI" id="CHEBI:136408"/>
        <dbReference type="ChEBI" id="CHEBI:456215"/>
    </reaction>
    <physiologicalReaction direction="left-to-right" evidence="8">
        <dbReference type="Rhea" id="RHEA:52113"/>
    </physiologicalReaction>
</comment>
<evidence type="ECO:0000259" key="15">
    <source>
        <dbReference type="Pfam" id="PF00501"/>
    </source>
</evidence>
<dbReference type="PANTHER" id="PTHR43272:SF43">
    <property type="entry name" value="LONG-CHAIN-FATTY-ACID--COA LIGASE"/>
    <property type="match status" value="1"/>
</dbReference>
<evidence type="ECO:0000256" key="5">
    <source>
        <dbReference type="ARBA" id="ARBA00022840"/>
    </source>
</evidence>
<evidence type="ECO:0000256" key="4">
    <source>
        <dbReference type="ARBA" id="ARBA00022832"/>
    </source>
</evidence>
<dbReference type="AlphaFoldDB" id="A0A183BHG0"/>
<keyword evidence="4 13" id="KW-0276">Fatty acid metabolism</keyword>
<dbReference type="GO" id="GO:0005524">
    <property type="term" value="F:ATP binding"/>
    <property type="evidence" value="ECO:0007669"/>
    <property type="project" value="UniProtKB-KW"/>
</dbReference>
<name>A0A183BHG0_GLOPA</name>
<keyword evidence="14" id="KW-0812">Transmembrane</keyword>
<comment type="catalytic activity">
    <reaction evidence="12">
        <text>hexadecanoate + ATP + CoA = hexadecanoyl-CoA + AMP + diphosphate</text>
        <dbReference type="Rhea" id="RHEA:30751"/>
        <dbReference type="ChEBI" id="CHEBI:7896"/>
        <dbReference type="ChEBI" id="CHEBI:30616"/>
        <dbReference type="ChEBI" id="CHEBI:33019"/>
        <dbReference type="ChEBI" id="CHEBI:57287"/>
        <dbReference type="ChEBI" id="CHEBI:57379"/>
        <dbReference type="ChEBI" id="CHEBI:456215"/>
    </reaction>
    <physiologicalReaction direction="left-to-right" evidence="12">
        <dbReference type="Rhea" id="RHEA:30752"/>
    </physiologicalReaction>
</comment>
<dbReference type="GO" id="GO:0005783">
    <property type="term" value="C:endoplasmic reticulum"/>
    <property type="evidence" value="ECO:0007669"/>
    <property type="project" value="TreeGrafter"/>
</dbReference>
<evidence type="ECO:0000256" key="1">
    <source>
        <dbReference type="ARBA" id="ARBA00006432"/>
    </source>
</evidence>
<dbReference type="GO" id="GO:0047676">
    <property type="term" value="F:arachidonate-CoA ligase activity"/>
    <property type="evidence" value="ECO:0007669"/>
    <property type="project" value="UniProtKB-EC"/>
</dbReference>
<dbReference type="WBParaSite" id="GPLIN_000003800">
    <property type="protein sequence ID" value="GPLIN_000003800"/>
    <property type="gene ID" value="GPLIN_000003800"/>
</dbReference>
<keyword evidence="14" id="KW-1133">Transmembrane helix</keyword>
<dbReference type="PANTHER" id="PTHR43272">
    <property type="entry name" value="LONG-CHAIN-FATTY-ACID--COA LIGASE"/>
    <property type="match status" value="1"/>
</dbReference>
<comment type="catalytic activity">
    <reaction evidence="7">
        <text>a long-chain fatty acid + ATP + CoA = a long-chain fatty acyl-CoA + AMP + diphosphate</text>
        <dbReference type="Rhea" id="RHEA:15421"/>
        <dbReference type="ChEBI" id="CHEBI:30616"/>
        <dbReference type="ChEBI" id="CHEBI:33019"/>
        <dbReference type="ChEBI" id="CHEBI:57287"/>
        <dbReference type="ChEBI" id="CHEBI:57560"/>
        <dbReference type="ChEBI" id="CHEBI:83139"/>
        <dbReference type="ChEBI" id="CHEBI:456215"/>
        <dbReference type="EC" id="6.2.1.3"/>
    </reaction>
    <physiologicalReaction direction="left-to-right" evidence="7">
        <dbReference type="Rhea" id="RHEA:15422"/>
    </physiologicalReaction>
</comment>
<dbReference type="Proteomes" id="UP000050741">
    <property type="component" value="Unassembled WGS sequence"/>
</dbReference>
<comment type="catalytic activity">
    <reaction evidence="9">
        <text>15-hydroxy-(5Z,8Z,11Z,13E)-eicosatetraenoate + ATP + CoA = 15-hydroxy-(5Z,8Z,11Z,13E)-eicosatetraenoyl-CoA + AMP + diphosphate</text>
        <dbReference type="Rhea" id="RHEA:52116"/>
        <dbReference type="ChEBI" id="CHEBI:30616"/>
        <dbReference type="ChEBI" id="CHEBI:33019"/>
        <dbReference type="ChEBI" id="CHEBI:57287"/>
        <dbReference type="ChEBI" id="CHEBI:78832"/>
        <dbReference type="ChEBI" id="CHEBI:136409"/>
        <dbReference type="ChEBI" id="CHEBI:456215"/>
    </reaction>
    <physiologicalReaction direction="left-to-right" evidence="9">
        <dbReference type="Rhea" id="RHEA:52117"/>
    </physiologicalReaction>
</comment>